<dbReference type="Proteomes" id="UP001432322">
    <property type="component" value="Unassembled WGS sequence"/>
</dbReference>
<comment type="caution">
    <text evidence="3">The sequence shown here is derived from an EMBL/GenBank/DDBJ whole genome shotgun (WGS) entry which is preliminary data.</text>
</comment>
<name>A0AAV5W3P8_9BILA</name>
<dbReference type="PANTHER" id="PTHR23128:SF132">
    <property type="entry name" value="SERPENTINE RECEPTOR, CLASS E (EPSILON)-RELATED"/>
    <property type="match status" value="1"/>
</dbReference>
<keyword evidence="4" id="KW-1185">Reference proteome</keyword>
<dbReference type="PANTHER" id="PTHR23128">
    <property type="entry name" value="SERPENTINE RECEPTOR, CLASS E (EPSILON)-RELATED"/>
    <property type="match status" value="1"/>
</dbReference>
<dbReference type="EMBL" id="BTSY01000004">
    <property type="protein sequence ID" value="GMT24534.1"/>
    <property type="molecule type" value="Genomic_DNA"/>
</dbReference>
<evidence type="ECO:0000256" key="2">
    <source>
        <dbReference type="SAM" id="Phobius"/>
    </source>
</evidence>
<evidence type="ECO:0000256" key="1">
    <source>
        <dbReference type="ARBA" id="ARBA00006803"/>
    </source>
</evidence>
<dbReference type="GO" id="GO:0007606">
    <property type="term" value="P:sensory perception of chemical stimulus"/>
    <property type="evidence" value="ECO:0007669"/>
    <property type="project" value="InterPro"/>
</dbReference>
<protein>
    <recommendedName>
        <fullName evidence="5">G protein-coupled receptor</fullName>
    </recommendedName>
</protein>
<dbReference type="InterPro" id="IPR004151">
    <property type="entry name" value="7TM_GPCR_serpentine_rcpt_Sre"/>
</dbReference>
<keyword evidence="2" id="KW-1133">Transmembrane helix</keyword>
<evidence type="ECO:0000313" key="4">
    <source>
        <dbReference type="Proteomes" id="UP001432322"/>
    </source>
</evidence>
<gene>
    <name evidence="3" type="ORF">PFISCL1PPCAC_15831</name>
</gene>
<feature type="non-terminal residue" evidence="3">
    <location>
        <position position="1"/>
    </location>
</feature>
<dbReference type="Pfam" id="PF03125">
    <property type="entry name" value="Sre"/>
    <property type="match status" value="1"/>
</dbReference>
<organism evidence="3 4">
    <name type="scientific">Pristionchus fissidentatus</name>
    <dbReference type="NCBI Taxonomy" id="1538716"/>
    <lineage>
        <taxon>Eukaryota</taxon>
        <taxon>Metazoa</taxon>
        <taxon>Ecdysozoa</taxon>
        <taxon>Nematoda</taxon>
        <taxon>Chromadorea</taxon>
        <taxon>Rhabditida</taxon>
        <taxon>Rhabditina</taxon>
        <taxon>Diplogasteromorpha</taxon>
        <taxon>Diplogasteroidea</taxon>
        <taxon>Neodiplogasteridae</taxon>
        <taxon>Pristionchus</taxon>
    </lineage>
</organism>
<keyword evidence="2" id="KW-0472">Membrane</keyword>
<keyword evidence="2" id="KW-0812">Transmembrane</keyword>
<feature type="transmembrane region" description="Helical" evidence="2">
    <location>
        <begin position="20"/>
        <end position="40"/>
    </location>
</feature>
<proteinExistence type="inferred from homology"/>
<dbReference type="GO" id="GO:0016020">
    <property type="term" value="C:membrane"/>
    <property type="evidence" value="ECO:0007669"/>
    <property type="project" value="InterPro"/>
</dbReference>
<dbReference type="AlphaFoldDB" id="A0AAV5W3P8"/>
<comment type="similarity">
    <text evidence="1">Belongs to the nematode receptor-like protein sre family.</text>
</comment>
<evidence type="ECO:0000313" key="3">
    <source>
        <dbReference type="EMBL" id="GMT24534.1"/>
    </source>
</evidence>
<evidence type="ECO:0008006" key="5">
    <source>
        <dbReference type="Google" id="ProtNLM"/>
    </source>
</evidence>
<reference evidence="3" key="1">
    <citation type="submission" date="2023-10" db="EMBL/GenBank/DDBJ databases">
        <title>Genome assembly of Pristionchus species.</title>
        <authorList>
            <person name="Yoshida K."/>
            <person name="Sommer R.J."/>
        </authorList>
    </citation>
    <scope>NUCLEOTIDE SEQUENCE</scope>
    <source>
        <strain evidence="3">RS5133</strain>
    </source>
</reference>
<accession>A0AAV5W3P8</accession>
<sequence length="169" mass="19688">SNIASAWNLVAYVASVLQLYQSFTTMYIFPAVIAVTLMIINRRRFNTLLLSKNYALSTKYELAENLRAFRFIQIVVVWGFLGIGISSAILMIGMINHFYVVITQFRFSKLEIPYCRSYSGGVTTCLLTQPEWRAQIIDRCRAISRRLRYESIKHGLEKRIFQLQIFKNR</sequence>
<feature type="transmembrane region" description="Helical" evidence="2">
    <location>
        <begin position="75"/>
        <end position="99"/>
    </location>
</feature>